<proteinExistence type="predicted"/>
<evidence type="ECO:0000313" key="3">
    <source>
        <dbReference type="Proteomes" id="UP001454036"/>
    </source>
</evidence>
<accession>A0AAV3PKR5</accession>
<protein>
    <submittedName>
        <fullName evidence="2">Uncharacterized protein</fullName>
    </submittedName>
</protein>
<comment type="caution">
    <text evidence="2">The sequence shown here is derived from an EMBL/GenBank/DDBJ whole genome shotgun (WGS) entry which is preliminary data.</text>
</comment>
<name>A0AAV3PKR5_LITER</name>
<keyword evidence="3" id="KW-1185">Reference proteome</keyword>
<evidence type="ECO:0000313" key="2">
    <source>
        <dbReference type="EMBL" id="GAA0150890.1"/>
    </source>
</evidence>
<organism evidence="2 3">
    <name type="scientific">Lithospermum erythrorhizon</name>
    <name type="common">Purple gromwell</name>
    <name type="synonym">Lithospermum officinale var. erythrorhizon</name>
    <dbReference type="NCBI Taxonomy" id="34254"/>
    <lineage>
        <taxon>Eukaryota</taxon>
        <taxon>Viridiplantae</taxon>
        <taxon>Streptophyta</taxon>
        <taxon>Embryophyta</taxon>
        <taxon>Tracheophyta</taxon>
        <taxon>Spermatophyta</taxon>
        <taxon>Magnoliopsida</taxon>
        <taxon>eudicotyledons</taxon>
        <taxon>Gunneridae</taxon>
        <taxon>Pentapetalae</taxon>
        <taxon>asterids</taxon>
        <taxon>lamiids</taxon>
        <taxon>Boraginales</taxon>
        <taxon>Boraginaceae</taxon>
        <taxon>Boraginoideae</taxon>
        <taxon>Lithospermeae</taxon>
        <taxon>Lithospermum</taxon>
    </lineage>
</organism>
<dbReference type="Proteomes" id="UP001454036">
    <property type="component" value="Unassembled WGS sequence"/>
</dbReference>
<gene>
    <name evidence="2" type="ORF">LIER_09727</name>
</gene>
<dbReference type="EMBL" id="BAABME010001677">
    <property type="protein sequence ID" value="GAA0150890.1"/>
    <property type="molecule type" value="Genomic_DNA"/>
</dbReference>
<feature type="region of interest" description="Disordered" evidence="1">
    <location>
        <begin position="56"/>
        <end position="91"/>
    </location>
</feature>
<reference evidence="2 3" key="1">
    <citation type="submission" date="2024-01" db="EMBL/GenBank/DDBJ databases">
        <title>The complete chloroplast genome sequence of Lithospermum erythrorhizon: insights into the phylogenetic relationship among Boraginaceae species and the maternal lineages of purple gromwells.</title>
        <authorList>
            <person name="Okada T."/>
            <person name="Watanabe K."/>
        </authorList>
    </citation>
    <scope>NUCLEOTIDE SEQUENCE [LARGE SCALE GENOMIC DNA]</scope>
</reference>
<feature type="compositionally biased region" description="Polar residues" evidence="1">
    <location>
        <begin position="81"/>
        <end position="91"/>
    </location>
</feature>
<feature type="region of interest" description="Disordered" evidence="1">
    <location>
        <begin position="1"/>
        <end position="31"/>
    </location>
</feature>
<feature type="compositionally biased region" description="Polar residues" evidence="1">
    <location>
        <begin position="1"/>
        <end position="24"/>
    </location>
</feature>
<evidence type="ECO:0000256" key="1">
    <source>
        <dbReference type="SAM" id="MobiDB-lite"/>
    </source>
</evidence>
<dbReference type="AlphaFoldDB" id="A0AAV3PKR5"/>
<sequence>MATSTNKEPTNGPTATPSQSSGADSTAEEADEILPIAQLDAPLLIGHYIKKIEQATGKKAEIHGDSSSVGFSTPEKGSIFTKVSTPSSWAD</sequence>